<dbReference type="InterPro" id="IPR051589">
    <property type="entry name" value="Sialate-O-sulfotransferase"/>
</dbReference>
<dbReference type="EMBL" id="JAIZAY010000019">
    <property type="protein sequence ID" value="KAJ8023673.1"/>
    <property type="molecule type" value="Genomic_DNA"/>
</dbReference>
<evidence type="ECO:0000259" key="2">
    <source>
        <dbReference type="Pfam" id="PF00685"/>
    </source>
</evidence>
<dbReference type="GO" id="GO:0008146">
    <property type="term" value="F:sulfotransferase activity"/>
    <property type="evidence" value="ECO:0007669"/>
    <property type="project" value="InterPro"/>
</dbReference>
<accession>A0A9Q1BFI4</accession>
<dbReference type="OrthoDB" id="5985073at2759"/>
<feature type="domain" description="Sulfotransferase" evidence="2">
    <location>
        <begin position="210"/>
        <end position="308"/>
    </location>
</feature>
<name>A0A9Q1BFI4_HOLLE</name>
<comment type="caution">
    <text evidence="3">The sequence shown here is derived from an EMBL/GenBank/DDBJ whole genome shotgun (WGS) entry which is preliminary data.</text>
</comment>
<dbReference type="Gene3D" id="3.40.50.300">
    <property type="entry name" value="P-loop containing nucleotide triphosphate hydrolases"/>
    <property type="match status" value="1"/>
</dbReference>
<proteinExistence type="inferred from homology"/>
<dbReference type="PANTHER" id="PTHR45964:SF9">
    <property type="entry name" value="SULFOTRANSFERASE"/>
    <property type="match status" value="1"/>
</dbReference>
<dbReference type="AlphaFoldDB" id="A0A9Q1BFI4"/>
<dbReference type="InterPro" id="IPR000863">
    <property type="entry name" value="Sulfotransferase_dom"/>
</dbReference>
<dbReference type="InterPro" id="IPR027417">
    <property type="entry name" value="P-loop_NTPase"/>
</dbReference>
<dbReference type="PANTHER" id="PTHR45964">
    <property type="entry name" value="WSCD FAMILY MEMBER CG9164"/>
    <property type="match status" value="1"/>
</dbReference>
<dbReference type="Pfam" id="PF00685">
    <property type="entry name" value="Sulfotransfer_1"/>
    <property type="match status" value="1"/>
</dbReference>
<dbReference type="Proteomes" id="UP001152320">
    <property type="component" value="Chromosome 19"/>
</dbReference>
<evidence type="ECO:0000313" key="3">
    <source>
        <dbReference type="EMBL" id="KAJ8023673.1"/>
    </source>
</evidence>
<keyword evidence="4" id="KW-1185">Reference proteome</keyword>
<evidence type="ECO:0000256" key="1">
    <source>
        <dbReference type="ARBA" id="ARBA00010236"/>
    </source>
</evidence>
<gene>
    <name evidence="3" type="ORF">HOLleu_36173</name>
</gene>
<protein>
    <submittedName>
        <fullName evidence="3">WSC domain-containing protein 1</fullName>
    </submittedName>
</protein>
<reference evidence="3" key="1">
    <citation type="submission" date="2021-10" db="EMBL/GenBank/DDBJ databases">
        <title>Tropical sea cucumber genome reveals ecological adaptation and Cuvierian tubules defense mechanism.</title>
        <authorList>
            <person name="Chen T."/>
        </authorList>
    </citation>
    <scope>NUCLEOTIDE SEQUENCE</scope>
    <source>
        <strain evidence="3">Nanhai2018</strain>
        <tissue evidence="3">Muscle</tissue>
    </source>
</reference>
<organism evidence="3 4">
    <name type="scientific">Holothuria leucospilota</name>
    <name type="common">Black long sea cucumber</name>
    <name type="synonym">Mertensiothuria leucospilota</name>
    <dbReference type="NCBI Taxonomy" id="206669"/>
    <lineage>
        <taxon>Eukaryota</taxon>
        <taxon>Metazoa</taxon>
        <taxon>Echinodermata</taxon>
        <taxon>Eleutherozoa</taxon>
        <taxon>Echinozoa</taxon>
        <taxon>Holothuroidea</taxon>
        <taxon>Aspidochirotacea</taxon>
        <taxon>Aspidochirotida</taxon>
        <taxon>Holothuriidae</taxon>
        <taxon>Holothuria</taxon>
    </lineage>
</organism>
<comment type="similarity">
    <text evidence="1">Belongs to the WSCD family.</text>
</comment>
<sequence>MEIPNTSGHNDDCLAAFGQSQTPVPAMDLKCVIYKSSKRVWLVVSIMTVSVLYLASHTYNWNNNVTVRHIKYQRPDVHADVTSGSGRAKGYIEDRPGNIIYPNVDISNFPTMDQVNCSGLIDDFDVAPAYSMPLIALASFPRSGNTWSRSLIQIATGYSTGSVFWKEERTYKRAKNRFKAGTEDFMLRKGVCVKTHKFEEDHIAIFDHGAILLIRNPYYSIVSEYFRFSRSYRNLTTEDIIRNMKEEDVTWENHCKRKFTKWKDTALSWIKHCKRLLVVFYENLEDNPILELSRMVTFLEQPIQPRRILCAVKFYSPMKGSQGHRSQLTFDPYTPEMHSILDEFIKTVNQTLILKNAFPLPTYQKYYLPQE</sequence>
<dbReference type="SUPFAM" id="SSF52540">
    <property type="entry name" value="P-loop containing nucleoside triphosphate hydrolases"/>
    <property type="match status" value="1"/>
</dbReference>
<evidence type="ECO:0000313" key="4">
    <source>
        <dbReference type="Proteomes" id="UP001152320"/>
    </source>
</evidence>